<dbReference type="AlphaFoldDB" id="A0A5S3V3X2"/>
<dbReference type="SMART" id="SM00493">
    <property type="entry name" value="TOPRIM"/>
    <property type="match status" value="1"/>
</dbReference>
<dbReference type="SUPFAM" id="SSF56731">
    <property type="entry name" value="DNA primase core"/>
    <property type="match status" value="1"/>
</dbReference>
<dbReference type="CDD" id="cd03364">
    <property type="entry name" value="TOPRIM_DnaG_primases"/>
    <property type="match status" value="1"/>
</dbReference>
<dbReference type="SUPFAM" id="SSF57783">
    <property type="entry name" value="Zinc beta-ribbon"/>
    <property type="match status" value="1"/>
</dbReference>
<dbReference type="InterPro" id="IPR050219">
    <property type="entry name" value="DnaG_primase"/>
</dbReference>
<gene>
    <name evidence="12" type="ORF">CWC19_18205</name>
</gene>
<sequence length="1010" mass="112742">MARISDELINQIKQQVDLVRLVESQGYKLKSHGVKDKALSCPFHEDKTESCVITPSKNLFNCFGCGESGSVIDWVMKTQGVSFRHAVEILQKDTSSLAASGSEQTNKAVKYGTTQKLATPLATDADLQATLQQVIGYYHETLKQSPEALDYLKQRGLDHPELIDTFQLGYANRTLGYRLPQKNRQAGAEIRGKLQQIGILRKSGHEHFNGSIVIPVCDEHGHVHEVYGRKLLDNLRKGTPKHTYLPGAHGGVWNASSLAASDEVILCESLIDAMTFWCAGFRNVTASYGTNGFTDDHLKVFKQHQIKRVLIAYDRDDAGHKAAEKLAEMLMSEGFDVFRILFPKNMDANEYARQVKPAQKSLGLAIRKAEWLGNGKAPVISTTEKQPVVDVETGEILSPDVPSESTTSLVASVPTEAAAIPEQAIPQQTVSDEATQQNDNELIVTLDNRRYRIRGLDKNQSYEQLKVNLLVSLDDRFHVDNLDIYSARARHLYIKQASMELCVPEDEVKKDLGRLLLQLESLQDKKLQEKYEQPNNQASLNEAERRAALGLLNDPSLLSRVLTDFEACGVIGEESNKLVGYLAAVSRKLDKPLAVMIQSSSAAGKSSLMDAVLNMIPTEERIQFSAMTGQSLFYMGETNLKNKILAISEEEGADQASYALKLLQSEGEVSIASTGKNPVTGNLETQQYKVEGPVMLMMTTTAIDIDEELMNRCLVLSVNETREQTEAIHQMQRKRQTLEGLLAEHSKKDLITLHQNAQRLLRPLLVANPYAEQLTFLSDKTRTRRDHMKYLTLIRAIALLHQYQRDVKRVEHNGQLLEYIEVTQDDIKVANQLAHEVLGRTLDELPPQTRKLLQLTHTMVTDACKAGNIKQSDYRFTRKDVRNYSGWGNTQLKVHLKRLEEMEYLLIHRGSRGQSFIYELLYSGEGESGDRFLQGLLDLESGYDDNKSGLSAQQSGAGHTQVGTGSEGGHMPESQTEQHMASLLIEDEGKNNTRPNGQIMSYSHSLVASV</sequence>
<dbReference type="Pfam" id="PF01807">
    <property type="entry name" value="Zn_ribbon_DnaG"/>
    <property type="match status" value="1"/>
</dbReference>
<dbReference type="OrthoDB" id="7465087at2"/>
<keyword evidence="3" id="KW-0808">Transferase</keyword>
<dbReference type="Gene3D" id="3.90.580.10">
    <property type="entry name" value="Zinc finger, CHC2-type domain"/>
    <property type="match status" value="1"/>
</dbReference>
<keyword evidence="9" id="KW-0804">Transcription</keyword>
<dbReference type="SMART" id="SM00400">
    <property type="entry name" value="ZnF_CHCC"/>
    <property type="match status" value="1"/>
</dbReference>
<dbReference type="RefSeq" id="WP_138593248.1">
    <property type="nucleotide sequence ID" value="NZ_PNBX01000100.1"/>
</dbReference>
<feature type="domain" description="Toprim" evidence="11">
    <location>
        <begin position="262"/>
        <end position="345"/>
    </location>
</feature>
<evidence type="ECO:0000256" key="3">
    <source>
        <dbReference type="ARBA" id="ARBA00022679"/>
    </source>
</evidence>
<dbReference type="InterPro" id="IPR036977">
    <property type="entry name" value="DNA_primase_Znf_CHC2"/>
</dbReference>
<evidence type="ECO:0000256" key="4">
    <source>
        <dbReference type="ARBA" id="ARBA00022695"/>
    </source>
</evidence>
<dbReference type="Pfam" id="PF13155">
    <property type="entry name" value="Toprim_2"/>
    <property type="match status" value="1"/>
</dbReference>
<dbReference type="InterPro" id="IPR013264">
    <property type="entry name" value="DNAG_N"/>
</dbReference>
<evidence type="ECO:0000256" key="8">
    <source>
        <dbReference type="ARBA" id="ARBA00022833"/>
    </source>
</evidence>
<keyword evidence="4" id="KW-0548">Nucleotidyltransferase</keyword>
<dbReference type="GO" id="GO:0005737">
    <property type="term" value="C:cytoplasm"/>
    <property type="evidence" value="ECO:0007669"/>
    <property type="project" value="TreeGrafter"/>
</dbReference>
<dbReference type="Gene3D" id="3.90.980.10">
    <property type="entry name" value="DNA primase, catalytic core, N-terminal domain"/>
    <property type="match status" value="1"/>
</dbReference>
<keyword evidence="5" id="KW-0235">DNA replication</keyword>
<dbReference type="GO" id="GO:0003899">
    <property type="term" value="F:DNA-directed RNA polymerase activity"/>
    <property type="evidence" value="ECO:0007669"/>
    <property type="project" value="InterPro"/>
</dbReference>
<feature type="region of interest" description="Disordered" evidence="10">
    <location>
        <begin position="944"/>
        <end position="978"/>
    </location>
</feature>
<dbReference type="PANTHER" id="PTHR30313">
    <property type="entry name" value="DNA PRIMASE"/>
    <property type="match status" value="1"/>
</dbReference>
<dbReference type="Gene3D" id="3.40.1360.10">
    <property type="match status" value="1"/>
</dbReference>
<accession>A0A5S3V3X2</accession>
<protein>
    <submittedName>
        <fullName evidence="12">DNA primase</fullName>
    </submittedName>
</protein>
<dbReference type="InterPro" id="IPR037068">
    <property type="entry name" value="DNA_primase_core_N_sf"/>
</dbReference>
<keyword evidence="2" id="KW-0639">Primosome</keyword>
<dbReference type="InterPro" id="IPR006171">
    <property type="entry name" value="TOPRIM_dom"/>
</dbReference>
<evidence type="ECO:0000256" key="6">
    <source>
        <dbReference type="ARBA" id="ARBA00022723"/>
    </source>
</evidence>
<evidence type="ECO:0000256" key="1">
    <source>
        <dbReference type="ARBA" id="ARBA00022478"/>
    </source>
</evidence>
<keyword evidence="6" id="KW-0479">Metal-binding</keyword>
<dbReference type="GO" id="GO:1990077">
    <property type="term" value="C:primosome complex"/>
    <property type="evidence" value="ECO:0007669"/>
    <property type="project" value="UniProtKB-KW"/>
</dbReference>
<evidence type="ECO:0000256" key="2">
    <source>
        <dbReference type="ARBA" id="ARBA00022515"/>
    </source>
</evidence>
<evidence type="ECO:0000313" key="12">
    <source>
        <dbReference type="EMBL" id="TMO64849.1"/>
    </source>
</evidence>
<comment type="caution">
    <text evidence="12">The sequence shown here is derived from an EMBL/GenBank/DDBJ whole genome shotgun (WGS) entry which is preliminary data.</text>
</comment>
<dbReference type="EMBL" id="PNBX01000100">
    <property type="protein sequence ID" value="TMO64849.1"/>
    <property type="molecule type" value="Genomic_DNA"/>
</dbReference>
<evidence type="ECO:0000313" key="13">
    <source>
        <dbReference type="Proteomes" id="UP000307217"/>
    </source>
</evidence>
<dbReference type="InterPro" id="IPR002694">
    <property type="entry name" value="Znf_CHC2"/>
</dbReference>
<dbReference type="Proteomes" id="UP000307217">
    <property type="component" value="Unassembled WGS sequence"/>
</dbReference>
<dbReference type="GO" id="GO:0008270">
    <property type="term" value="F:zinc ion binding"/>
    <property type="evidence" value="ECO:0007669"/>
    <property type="project" value="UniProtKB-KW"/>
</dbReference>
<dbReference type="Pfam" id="PF08275">
    <property type="entry name" value="DNAG_N"/>
    <property type="match status" value="1"/>
</dbReference>
<dbReference type="GO" id="GO:0000428">
    <property type="term" value="C:DNA-directed RNA polymerase complex"/>
    <property type="evidence" value="ECO:0007669"/>
    <property type="project" value="UniProtKB-KW"/>
</dbReference>
<organism evidence="12 13">
    <name type="scientific">Pseudoalteromonas aurantia</name>
    <dbReference type="NCBI Taxonomy" id="43654"/>
    <lineage>
        <taxon>Bacteria</taxon>
        <taxon>Pseudomonadati</taxon>
        <taxon>Pseudomonadota</taxon>
        <taxon>Gammaproteobacteria</taxon>
        <taxon>Alteromonadales</taxon>
        <taxon>Pseudoalteromonadaceae</taxon>
        <taxon>Pseudoalteromonas</taxon>
    </lineage>
</organism>
<dbReference type="GO" id="GO:0006269">
    <property type="term" value="P:DNA replication, synthesis of primer"/>
    <property type="evidence" value="ECO:0007669"/>
    <property type="project" value="UniProtKB-KW"/>
</dbReference>
<keyword evidence="8" id="KW-0862">Zinc</keyword>
<dbReference type="InterPro" id="IPR034151">
    <property type="entry name" value="TOPRIM_DnaG_bac"/>
</dbReference>
<reference evidence="12 13" key="1">
    <citation type="submission" date="2018-01" db="EMBL/GenBank/DDBJ databases">
        <authorList>
            <person name="Paulsen S."/>
            <person name="Gram L.K."/>
        </authorList>
    </citation>
    <scope>NUCLEOTIDE SEQUENCE [LARGE SCALE GENOMIC DNA]</scope>
    <source>
        <strain evidence="12 13">S3790</strain>
    </source>
</reference>
<dbReference type="PANTHER" id="PTHR30313:SF2">
    <property type="entry name" value="DNA PRIMASE"/>
    <property type="match status" value="1"/>
</dbReference>
<name>A0A5S3V3X2_9GAMM</name>
<evidence type="ECO:0000259" key="11">
    <source>
        <dbReference type="PROSITE" id="PS50880"/>
    </source>
</evidence>
<keyword evidence="1" id="KW-0240">DNA-directed RNA polymerase</keyword>
<evidence type="ECO:0000256" key="10">
    <source>
        <dbReference type="SAM" id="MobiDB-lite"/>
    </source>
</evidence>
<dbReference type="PROSITE" id="PS50880">
    <property type="entry name" value="TOPRIM"/>
    <property type="match status" value="1"/>
</dbReference>
<proteinExistence type="predicted"/>
<evidence type="ECO:0000256" key="5">
    <source>
        <dbReference type="ARBA" id="ARBA00022705"/>
    </source>
</evidence>
<reference evidence="13" key="2">
    <citation type="submission" date="2019-06" db="EMBL/GenBank/DDBJ databases">
        <title>Co-occurence of chitin degradation, pigmentation and bioactivity in marine Pseudoalteromonas.</title>
        <authorList>
            <person name="Sonnenschein E.C."/>
            <person name="Bech P.K."/>
        </authorList>
    </citation>
    <scope>NUCLEOTIDE SEQUENCE [LARGE SCALE GENOMIC DNA]</scope>
    <source>
        <strain evidence="13">S3790</strain>
    </source>
</reference>
<evidence type="ECO:0000256" key="9">
    <source>
        <dbReference type="ARBA" id="ARBA00023163"/>
    </source>
</evidence>
<keyword evidence="7" id="KW-0863">Zinc-finger</keyword>
<dbReference type="GO" id="GO:0003677">
    <property type="term" value="F:DNA binding"/>
    <property type="evidence" value="ECO:0007669"/>
    <property type="project" value="InterPro"/>
</dbReference>
<feature type="compositionally biased region" description="Polar residues" evidence="10">
    <location>
        <begin position="948"/>
        <end position="964"/>
    </location>
</feature>
<evidence type="ECO:0000256" key="7">
    <source>
        <dbReference type="ARBA" id="ARBA00022771"/>
    </source>
</evidence>